<evidence type="ECO:0000259" key="1">
    <source>
        <dbReference type="Pfam" id="PF08241"/>
    </source>
</evidence>
<sequence length="242" mass="27970">MSSKESKIDKETLKDIVEWDVKNWSNGLKYWEKETRLDLSKCRALEIGARNGGCSLWLALHGCSVVCSDLNGPTEKAKKIHKKYGVSNLIEYASVDVTNIPYEDNTFDIVIFKSVIGGVGRDDHKERQTTAFREINRVLKHSGELFFAENLDASSLHKFIRKTIMGKFRKYRWTTSWRWINLDELEEFLSPFSSVKYATYGFFGAFHLHIYPIGIFLGTIDKFIEQFTPKSWKYIAFGIAIK</sequence>
<dbReference type="AlphaFoldDB" id="A0A098EEM2"/>
<dbReference type="SUPFAM" id="SSF53335">
    <property type="entry name" value="S-adenosyl-L-methionine-dependent methyltransferases"/>
    <property type="match status" value="1"/>
</dbReference>
<dbReference type="GO" id="GO:0008757">
    <property type="term" value="F:S-adenosylmethionine-dependent methyltransferase activity"/>
    <property type="evidence" value="ECO:0007669"/>
    <property type="project" value="InterPro"/>
</dbReference>
<accession>A0A098EEM2</accession>
<dbReference type="Gene3D" id="3.40.50.150">
    <property type="entry name" value="Vaccinia Virus protein VP39"/>
    <property type="match status" value="1"/>
</dbReference>
<dbReference type="CDD" id="cd02440">
    <property type="entry name" value="AdoMet_MTases"/>
    <property type="match status" value="1"/>
</dbReference>
<dbReference type="InterPro" id="IPR029063">
    <property type="entry name" value="SAM-dependent_MTases_sf"/>
</dbReference>
<protein>
    <recommendedName>
        <fullName evidence="1">Methyltransferase type 11 domain-containing protein</fullName>
    </recommendedName>
</protein>
<name>A0A098EEM2_9ZZZZ</name>
<proteinExistence type="predicted"/>
<dbReference type="Pfam" id="PF08241">
    <property type="entry name" value="Methyltransf_11"/>
    <property type="match status" value="1"/>
</dbReference>
<feature type="domain" description="Methyltransferase type 11" evidence="1">
    <location>
        <begin position="45"/>
        <end position="147"/>
    </location>
</feature>
<gene>
    <name evidence="2" type="ORF">MSIBF_A790002</name>
</gene>
<organism evidence="2">
    <name type="scientific">groundwater metagenome</name>
    <dbReference type="NCBI Taxonomy" id="717931"/>
    <lineage>
        <taxon>unclassified sequences</taxon>
        <taxon>metagenomes</taxon>
        <taxon>ecological metagenomes</taxon>
    </lineage>
</organism>
<dbReference type="InterPro" id="IPR013216">
    <property type="entry name" value="Methyltransf_11"/>
</dbReference>
<evidence type="ECO:0000313" key="2">
    <source>
        <dbReference type="EMBL" id="CEG13959.1"/>
    </source>
</evidence>
<dbReference type="EMBL" id="CCXY01000445">
    <property type="protein sequence ID" value="CEG13959.1"/>
    <property type="molecule type" value="Genomic_DNA"/>
</dbReference>
<reference evidence="2" key="1">
    <citation type="submission" date="2014-09" db="EMBL/GenBank/DDBJ databases">
        <authorList>
            <person name="Probst J Alexander"/>
        </authorList>
    </citation>
    <scope>NUCLEOTIDE SEQUENCE</scope>
</reference>